<organism evidence="2">
    <name type="scientific">Schistocephalus solidus</name>
    <name type="common">Tapeworm</name>
    <dbReference type="NCBI Taxonomy" id="70667"/>
    <lineage>
        <taxon>Eukaryota</taxon>
        <taxon>Metazoa</taxon>
        <taxon>Spiralia</taxon>
        <taxon>Lophotrochozoa</taxon>
        <taxon>Platyhelminthes</taxon>
        <taxon>Cestoda</taxon>
        <taxon>Eucestoda</taxon>
        <taxon>Diphyllobothriidea</taxon>
        <taxon>Diphyllobothriidae</taxon>
        <taxon>Schistocephalus</taxon>
    </lineage>
</organism>
<reference evidence="2" key="1">
    <citation type="submission" date="2016-01" db="EMBL/GenBank/DDBJ databases">
        <title>Reference transcriptome for the parasite Schistocephalus solidus: insights into the molecular evolution of parasitism.</title>
        <authorList>
            <person name="Hebert F.O."/>
            <person name="Grambauer S."/>
            <person name="Barber I."/>
            <person name="Landry C.R."/>
            <person name="Aubin-Horth N."/>
        </authorList>
    </citation>
    <scope>NUCLEOTIDE SEQUENCE</scope>
</reference>
<evidence type="ECO:0000313" key="2">
    <source>
        <dbReference type="EMBL" id="JAP47952.1"/>
    </source>
</evidence>
<accession>A0A0X3PI96</accession>
<dbReference type="AlphaFoldDB" id="A0A0X3PI96"/>
<protein>
    <submittedName>
        <fullName evidence="2">Uncharacterized protein</fullName>
    </submittedName>
</protein>
<sequence>PPVFENWRTFTRQRRNKAMTALLTGSVRRQSLFLQFSKICKARLLSSDKKSRPPRSKPQSFEERRKLQKAASKPAGSIPTSELLKDFLQPPRVKSAPPQTAKSSKPTANPESGATATPEAEPSVRPVLEDVIKSK</sequence>
<feature type="region of interest" description="Disordered" evidence="1">
    <location>
        <begin position="44"/>
        <end position="135"/>
    </location>
</feature>
<dbReference type="EMBL" id="GEEE01015273">
    <property type="protein sequence ID" value="JAP47952.1"/>
    <property type="molecule type" value="Transcribed_RNA"/>
</dbReference>
<gene>
    <name evidence="2" type="ORF">TR126605</name>
</gene>
<feature type="non-terminal residue" evidence="2">
    <location>
        <position position="1"/>
    </location>
</feature>
<proteinExistence type="predicted"/>
<name>A0A0X3PI96_SCHSO</name>
<evidence type="ECO:0000256" key="1">
    <source>
        <dbReference type="SAM" id="MobiDB-lite"/>
    </source>
</evidence>
<feature type="compositionally biased region" description="Polar residues" evidence="1">
    <location>
        <begin position="97"/>
        <end position="115"/>
    </location>
</feature>